<evidence type="ECO:0000313" key="2">
    <source>
        <dbReference type="Proteomes" id="UP000064967"/>
    </source>
</evidence>
<organism evidence="1 2">
    <name type="scientific">Labilithrix luteola</name>
    <dbReference type="NCBI Taxonomy" id="1391654"/>
    <lineage>
        <taxon>Bacteria</taxon>
        <taxon>Pseudomonadati</taxon>
        <taxon>Myxococcota</taxon>
        <taxon>Polyangia</taxon>
        <taxon>Polyangiales</taxon>
        <taxon>Labilitrichaceae</taxon>
        <taxon>Labilithrix</taxon>
    </lineage>
</organism>
<protein>
    <submittedName>
        <fullName evidence="1">Uncharacterized protein</fullName>
    </submittedName>
</protein>
<dbReference type="KEGG" id="llu:AKJ09_05886"/>
<proteinExistence type="predicted"/>
<name>A0A0K1Q0G0_9BACT</name>
<sequence length="167" mass="17936">MEAHAPMGDLDGGEGMPSLMAGSNTLDPVWQRLWLRCQQHDWQSLAFIGSSKRDPDGVLEIAHGMARLASELGQELTVFDARNLGLKDMGRMLAQIQSITSRGKRCIVVLRLVTENATTVPMAQNVDAALLGVFIGETSVVAAGRTIDEVGRAKFLGSVVLNASFGK</sequence>
<reference evidence="1 2" key="1">
    <citation type="submission" date="2015-08" db="EMBL/GenBank/DDBJ databases">
        <authorList>
            <person name="Babu N.S."/>
            <person name="Beckwith C.J."/>
            <person name="Beseler K.G."/>
            <person name="Brison A."/>
            <person name="Carone J.V."/>
            <person name="Caskin T.P."/>
            <person name="Diamond M."/>
            <person name="Durham M.E."/>
            <person name="Foxe J.M."/>
            <person name="Go M."/>
            <person name="Henderson B.A."/>
            <person name="Jones I.B."/>
            <person name="McGettigan J.A."/>
            <person name="Micheletti S.J."/>
            <person name="Nasrallah M.E."/>
            <person name="Ortiz D."/>
            <person name="Piller C.R."/>
            <person name="Privatt S.R."/>
            <person name="Schneider S.L."/>
            <person name="Sharp S."/>
            <person name="Smith T.C."/>
            <person name="Stanton J.D."/>
            <person name="Ullery H.E."/>
            <person name="Wilson R.J."/>
            <person name="Serrano M.G."/>
            <person name="Buck G."/>
            <person name="Lee V."/>
            <person name="Wang Y."/>
            <person name="Carvalho R."/>
            <person name="Voegtly L."/>
            <person name="Shi R."/>
            <person name="Duckworth R."/>
            <person name="Johnson A."/>
            <person name="Loviza R."/>
            <person name="Walstead R."/>
            <person name="Shah Z."/>
            <person name="Kiflezghi M."/>
            <person name="Wade K."/>
            <person name="Ball S.L."/>
            <person name="Bradley K.W."/>
            <person name="Asai D.J."/>
            <person name="Bowman C.A."/>
            <person name="Russell D.A."/>
            <person name="Pope W.H."/>
            <person name="Jacobs-Sera D."/>
            <person name="Hendrix R.W."/>
            <person name="Hatfull G.F."/>
        </authorList>
    </citation>
    <scope>NUCLEOTIDE SEQUENCE [LARGE SCALE GENOMIC DNA]</scope>
    <source>
        <strain evidence="1 2">DSM 27648</strain>
    </source>
</reference>
<keyword evidence="2" id="KW-1185">Reference proteome</keyword>
<dbReference type="AlphaFoldDB" id="A0A0K1Q0G0"/>
<dbReference type="EMBL" id="CP012333">
    <property type="protein sequence ID" value="AKU99222.1"/>
    <property type="molecule type" value="Genomic_DNA"/>
</dbReference>
<accession>A0A0K1Q0G0</accession>
<gene>
    <name evidence="1" type="ORF">AKJ09_05886</name>
</gene>
<dbReference type="STRING" id="1391654.AKJ09_05886"/>
<evidence type="ECO:0000313" key="1">
    <source>
        <dbReference type="EMBL" id="AKU99222.1"/>
    </source>
</evidence>
<dbReference type="Proteomes" id="UP000064967">
    <property type="component" value="Chromosome"/>
</dbReference>